<dbReference type="GO" id="GO:0003677">
    <property type="term" value="F:DNA binding"/>
    <property type="evidence" value="ECO:0007669"/>
    <property type="project" value="UniProtKB-UniRule"/>
</dbReference>
<dbReference type="AlphaFoldDB" id="A0A4P9Y3J8"/>
<dbReference type="Pfam" id="PF00505">
    <property type="entry name" value="HMG_box"/>
    <property type="match status" value="1"/>
</dbReference>
<evidence type="ECO:0000256" key="1">
    <source>
        <dbReference type="PROSITE-ProRule" id="PRU00267"/>
    </source>
</evidence>
<feature type="domain" description="HMG box" evidence="2">
    <location>
        <begin position="1"/>
        <end position="63"/>
    </location>
</feature>
<dbReference type="InterPro" id="IPR009071">
    <property type="entry name" value="HMG_box_dom"/>
</dbReference>
<evidence type="ECO:0000259" key="2">
    <source>
        <dbReference type="PROSITE" id="PS50118"/>
    </source>
</evidence>
<keyword evidence="1" id="KW-0238">DNA-binding</keyword>
<dbReference type="Proteomes" id="UP000267251">
    <property type="component" value="Unassembled WGS sequence"/>
</dbReference>
<reference evidence="4" key="1">
    <citation type="journal article" date="2018" name="Nat. Microbiol.">
        <title>Leveraging single-cell genomics to expand the fungal tree of life.</title>
        <authorList>
            <person name="Ahrendt S.R."/>
            <person name="Quandt C.A."/>
            <person name="Ciobanu D."/>
            <person name="Clum A."/>
            <person name="Salamov A."/>
            <person name="Andreopoulos B."/>
            <person name="Cheng J.F."/>
            <person name="Woyke T."/>
            <person name="Pelin A."/>
            <person name="Henrissat B."/>
            <person name="Reynolds N.K."/>
            <person name="Benny G.L."/>
            <person name="Smith M.E."/>
            <person name="James T.Y."/>
            <person name="Grigoriev I.V."/>
        </authorList>
    </citation>
    <scope>NUCLEOTIDE SEQUENCE [LARGE SCALE GENOMIC DNA]</scope>
</reference>
<feature type="non-terminal residue" evidence="3">
    <location>
        <position position="1"/>
    </location>
</feature>
<accession>A0A4P9Y3J8</accession>
<dbReference type="SMART" id="SM00398">
    <property type="entry name" value="HMG"/>
    <property type="match status" value="1"/>
</dbReference>
<feature type="DNA-binding region" description="HMG box" evidence="1">
    <location>
        <begin position="1"/>
        <end position="63"/>
    </location>
</feature>
<evidence type="ECO:0000313" key="4">
    <source>
        <dbReference type="Proteomes" id="UP000267251"/>
    </source>
</evidence>
<dbReference type="InterPro" id="IPR036910">
    <property type="entry name" value="HMG_box_dom_sf"/>
</dbReference>
<dbReference type="OrthoDB" id="6247875at2759"/>
<proteinExistence type="predicted"/>
<dbReference type="GO" id="GO:0005634">
    <property type="term" value="C:nucleus"/>
    <property type="evidence" value="ECO:0007669"/>
    <property type="project" value="UniProtKB-UniRule"/>
</dbReference>
<keyword evidence="4" id="KW-1185">Reference proteome</keyword>
<feature type="non-terminal residue" evidence="3">
    <location>
        <position position="67"/>
    </location>
</feature>
<sequence>RPMNSFILYRRNTRGMVPRDGVNTASRYLGNRWQMETQKIKEHYKSLARAYQNIHQFNYPSYKYEPQ</sequence>
<gene>
    <name evidence="3" type="ORF">BJ684DRAFT_1119</name>
</gene>
<dbReference type="EMBL" id="KZ988006">
    <property type="protein sequence ID" value="RKP13497.1"/>
    <property type="molecule type" value="Genomic_DNA"/>
</dbReference>
<protein>
    <recommendedName>
        <fullName evidence="2">HMG box domain-containing protein</fullName>
    </recommendedName>
</protein>
<keyword evidence="1" id="KW-0539">Nucleus</keyword>
<name>A0A4P9Y3J8_9FUNG</name>
<dbReference type="SUPFAM" id="SSF47095">
    <property type="entry name" value="HMG-box"/>
    <property type="match status" value="1"/>
</dbReference>
<dbReference type="PROSITE" id="PS50118">
    <property type="entry name" value="HMG_BOX_2"/>
    <property type="match status" value="1"/>
</dbReference>
<evidence type="ECO:0000313" key="3">
    <source>
        <dbReference type="EMBL" id="RKP13497.1"/>
    </source>
</evidence>
<organism evidence="3 4">
    <name type="scientific">Piptocephalis cylindrospora</name>
    <dbReference type="NCBI Taxonomy" id="1907219"/>
    <lineage>
        <taxon>Eukaryota</taxon>
        <taxon>Fungi</taxon>
        <taxon>Fungi incertae sedis</taxon>
        <taxon>Zoopagomycota</taxon>
        <taxon>Zoopagomycotina</taxon>
        <taxon>Zoopagomycetes</taxon>
        <taxon>Zoopagales</taxon>
        <taxon>Piptocephalidaceae</taxon>
        <taxon>Piptocephalis</taxon>
    </lineage>
</organism>
<dbReference type="Gene3D" id="1.10.30.10">
    <property type="entry name" value="High mobility group box domain"/>
    <property type="match status" value="1"/>
</dbReference>